<sequence>PGPGPGPGEAPRKRRKATTWPILRRGLTPGRGATPCGPSPSRLSSSGGRCSFWRPTARASRTSLGRKIWCILPYLSAAVIACELAADAAPAGRRVLRGRPVGPRDTRGGAGRVRPRRRRAGPRRAELRPWPRIPPAIRVDGVLPRPRRRHQVAGSPGLLAARGVPAVKAHETAQGRRGERGDGAADAERRRRDGRRGRRRDGVDEGPTELVLFSQRTATASLKDRRSSAGVTREEEDAQQPGSGGVQ</sequence>
<gene>
    <name evidence="2" type="ORF">THAOC_15028</name>
</gene>
<organism evidence="2 3">
    <name type="scientific">Thalassiosira oceanica</name>
    <name type="common">Marine diatom</name>
    <dbReference type="NCBI Taxonomy" id="159749"/>
    <lineage>
        <taxon>Eukaryota</taxon>
        <taxon>Sar</taxon>
        <taxon>Stramenopiles</taxon>
        <taxon>Ochrophyta</taxon>
        <taxon>Bacillariophyta</taxon>
        <taxon>Coscinodiscophyceae</taxon>
        <taxon>Thalassiosirophycidae</taxon>
        <taxon>Thalassiosirales</taxon>
        <taxon>Thalassiosiraceae</taxon>
        <taxon>Thalassiosira</taxon>
    </lineage>
</organism>
<dbReference type="Proteomes" id="UP000266841">
    <property type="component" value="Unassembled WGS sequence"/>
</dbReference>
<proteinExistence type="predicted"/>
<evidence type="ECO:0000313" key="3">
    <source>
        <dbReference type="Proteomes" id="UP000266841"/>
    </source>
</evidence>
<evidence type="ECO:0000256" key="1">
    <source>
        <dbReference type="SAM" id="MobiDB-lite"/>
    </source>
</evidence>
<evidence type="ECO:0000313" key="2">
    <source>
        <dbReference type="EMBL" id="EJK64255.1"/>
    </source>
</evidence>
<feature type="compositionally biased region" description="Basic and acidic residues" evidence="1">
    <location>
        <begin position="168"/>
        <end position="191"/>
    </location>
</feature>
<reference evidence="2 3" key="1">
    <citation type="journal article" date="2012" name="Genome Biol.">
        <title>Genome and low-iron response of an oceanic diatom adapted to chronic iron limitation.</title>
        <authorList>
            <person name="Lommer M."/>
            <person name="Specht M."/>
            <person name="Roy A.S."/>
            <person name="Kraemer L."/>
            <person name="Andreson R."/>
            <person name="Gutowska M.A."/>
            <person name="Wolf J."/>
            <person name="Bergner S.V."/>
            <person name="Schilhabel M.B."/>
            <person name="Klostermeier U.C."/>
            <person name="Beiko R.G."/>
            <person name="Rosenstiel P."/>
            <person name="Hippler M."/>
            <person name="Laroche J."/>
        </authorList>
    </citation>
    <scope>NUCLEOTIDE SEQUENCE [LARGE SCALE GENOMIC DNA]</scope>
    <source>
        <strain evidence="2 3">CCMP1005</strain>
    </source>
</reference>
<dbReference type="AlphaFoldDB" id="K0SG08"/>
<keyword evidence="3" id="KW-1185">Reference proteome</keyword>
<feature type="non-terminal residue" evidence="2">
    <location>
        <position position="1"/>
    </location>
</feature>
<protein>
    <submittedName>
        <fullName evidence="2">Uncharacterized protein</fullName>
    </submittedName>
</protein>
<feature type="compositionally biased region" description="Basic residues" evidence="1">
    <location>
        <begin position="113"/>
        <end position="122"/>
    </location>
</feature>
<feature type="compositionally biased region" description="Low complexity" evidence="1">
    <location>
        <begin position="35"/>
        <end position="49"/>
    </location>
</feature>
<comment type="caution">
    <text evidence="2">The sequence shown here is derived from an EMBL/GenBank/DDBJ whole genome shotgun (WGS) entry which is preliminary data.</text>
</comment>
<dbReference type="EMBL" id="AGNL01017468">
    <property type="protein sequence ID" value="EJK64255.1"/>
    <property type="molecule type" value="Genomic_DNA"/>
</dbReference>
<feature type="region of interest" description="Disordered" evidence="1">
    <location>
        <begin position="97"/>
        <end position="247"/>
    </location>
</feature>
<feature type="region of interest" description="Disordered" evidence="1">
    <location>
        <begin position="1"/>
        <end position="49"/>
    </location>
</feature>
<name>K0SG08_THAOC</name>
<accession>K0SG08</accession>